<keyword evidence="2" id="KW-0328">Glycosyltransferase</keyword>
<accession>A0A431W3H0</accession>
<dbReference type="GO" id="GO:0016757">
    <property type="term" value="F:glycosyltransferase activity"/>
    <property type="evidence" value="ECO:0007669"/>
    <property type="project" value="UniProtKB-KW"/>
</dbReference>
<gene>
    <name evidence="5" type="ORF">EKG37_13990</name>
</gene>
<dbReference type="Proteomes" id="UP000271374">
    <property type="component" value="Unassembled WGS sequence"/>
</dbReference>
<dbReference type="EMBL" id="RXNT01000011">
    <property type="protein sequence ID" value="RTR30006.1"/>
    <property type="molecule type" value="Genomic_DNA"/>
</dbReference>
<dbReference type="PANTHER" id="PTHR22916">
    <property type="entry name" value="GLYCOSYLTRANSFERASE"/>
    <property type="match status" value="1"/>
</dbReference>
<evidence type="ECO:0000313" key="6">
    <source>
        <dbReference type="Proteomes" id="UP000271374"/>
    </source>
</evidence>
<comment type="similarity">
    <text evidence="1">Belongs to the glycosyltransferase 2 family.</text>
</comment>
<organism evidence="5 6">
    <name type="scientific">Bacillus yapensis</name>
    <dbReference type="NCBI Taxonomy" id="2492960"/>
    <lineage>
        <taxon>Bacteria</taxon>
        <taxon>Bacillati</taxon>
        <taxon>Bacillota</taxon>
        <taxon>Bacilli</taxon>
        <taxon>Bacillales</taxon>
        <taxon>Bacillaceae</taxon>
        <taxon>Bacillus</taxon>
    </lineage>
</organism>
<dbReference type="SUPFAM" id="SSF53448">
    <property type="entry name" value="Nucleotide-diphospho-sugar transferases"/>
    <property type="match status" value="1"/>
</dbReference>
<dbReference type="CDD" id="cd00761">
    <property type="entry name" value="Glyco_tranf_GTA_type"/>
    <property type="match status" value="1"/>
</dbReference>
<sequence>MNPIISIIVPVYNVEPYLKGCIDSILAQSFSSFEVILVNDGSDDKSGVICDEYQRKDARVRVIHKEYGGVSSARNVGVSSARGQYIGFVDGDDRIERDMYTILYELCVETNSDISICKLGREIDGKLINNNSERIFIKEMEHIEGLKELFKGELFRFSLCNKLFKKSCFHQIQFPMGRIHEDLATTYKLFANADKTIFANYIGYIYIKRENSILTSKFSSERLDAFLAWDEILTFMKEKYKQLYRGVMFCFVYWSVDNVYYILGQVKTKEDRMEYLYTVKAYISKYFNDIINNKKLSFKYKYTITLLRYNTRLLLLSNKIKSIVSFGKI</sequence>
<keyword evidence="3 5" id="KW-0808">Transferase</keyword>
<dbReference type="PANTHER" id="PTHR22916:SF51">
    <property type="entry name" value="GLYCOSYLTRANSFERASE EPSH-RELATED"/>
    <property type="match status" value="1"/>
</dbReference>
<dbReference type="RefSeq" id="WP_126409287.1">
    <property type="nucleotide sequence ID" value="NZ_RXNT01000011.1"/>
</dbReference>
<evidence type="ECO:0000256" key="2">
    <source>
        <dbReference type="ARBA" id="ARBA00022676"/>
    </source>
</evidence>
<keyword evidence="6" id="KW-1185">Reference proteome</keyword>
<dbReference type="InterPro" id="IPR029044">
    <property type="entry name" value="Nucleotide-diphossugar_trans"/>
</dbReference>
<evidence type="ECO:0000256" key="3">
    <source>
        <dbReference type="ARBA" id="ARBA00022679"/>
    </source>
</evidence>
<proteinExistence type="inferred from homology"/>
<dbReference type="InterPro" id="IPR001173">
    <property type="entry name" value="Glyco_trans_2-like"/>
</dbReference>
<evidence type="ECO:0000259" key="4">
    <source>
        <dbReference type="Pfam" id="PF00535"/>
    </source>
</evidence>
<comment type="caution">
    <text evidence="5">The sequence shown here is derived from an EMBL/GenBank/DDBJ whole genome shotgun (WGS) entry which is preliminary data.</text>
</comment>
<dbReference type="Gene3D" id="3.90.550.10">
    <property type="entry name" value="Spore Coat Polysaccharide Biosynthesis Protein SpsA, Chain A"/>
    <property type="match status" value="1"/>
</dbReference>
<dbReference type="OrthoDB" id="396512at2"/>
<name>A0A431W3H0_9BACI</name>
<evidence type="ECO:0000313" key="5">
    <source>
        <dbReference type="EMBL" id="RTR30006.1"/>
    </source>
</evidence>
<evidence type="ECO:0000256" key="1">
    <source>
        <dbReference type="ARBA" id="ARBA00006739"/>
    </source>
</evidence>
<reference evidence="5 6" key="1">
    <citation type="submission" date="2018-12" db="EMBL/GenBank/DDBJ databases">
        <title>Bacillus yapensis draft genome sequence.</title>
        <authorList>
            <person name="Yu L."/>
            <person name="Xu X."/>
            <person name="Tang X."/>
        </authorList>
    </citation>
    <scope>NUCLEOTIDE SEQUENCE [LARGE SCALE GENOMIC DNA]</scope>
    <source>
        <strain evidence="5 6">XXST-01</strain>
    </source>
</reference>
<dbReference type="Pfam" id="PF00535">
    <property type="entry name" value="Glycos_transf_2"/>
    <property type="match status" value="1"/>
</dbReference>
<protein>
    <submittedName>
        <fullName evidence="5">Glycosyltransferase</fullName>
    </submittedName>
</protein>
<dbReference type="AlphaFoldDB" id="A0A431W3H0"/>
<feature type="domain" description="Glycosyltransferase 2-like" evidence="4">
    <location>
        <begin position="6"/>
        <end position="169"/>
    </location>
</feature>